<evidence type="ECO:0000313" key="1">
    <source>
        <dbReference type="EMBL" id="CBY27038.1"/>
    </source>
</evidence>
<dbReference type="PATRIC" id="fig|930944.6.peg.1133"/>
<gene>
    <name evidence="1" type="ordered locus">Y11_11431</name>
</gene>
<reference evidence="1 2" key="1">
    <citation type="journal article" date="2011" name="J. Bacteriol.">
        <title>Complete genome sequence of Yersinia enterocolitica subsp. palearctica serogroup O:3.</title>
        <authorList>
            <person name="Batzilla J."/>
            <person name="Hoper D."/>
            <person name="Antonenka U."/>
            <person name="Heesemann J."/>
            <person name="Rakin A."/>
        </authorList>
    </citation>
    <scope>NUCLEOTIDE SEQUENCE [LARGE SCALE GENOMIC DNA]</scope>
    <source>
        <strain evidence="2">DSM 13030 / CIP 106945 / Y11</strain>
    </source>
</reference>
<dbReference type="KEGG" id="yey:Y11_11431"/>
<proteinExistence type="predicted"/>
<name>A0A0H3NPL4_YERE1</name>
<dbReference type="Proteomes" id="UP000008084">
    <property type="component" value="Chromosome"/>
</dbReference>
<dbReference type="AlphaFoldDB" id="A0A0H3NPL4"/>
<protein>
    <submittedName>
        <fullName evidence="1">Uncharacterized protein</fullName>
    </submittedName>
</protein>
<accession>A0A0H3NPL4</accession>
<sequence>MAILYVNEYPSSFKIEALHHGNRGCFLLAEVIISKEI</sequence>
<evidence type="ECO:0000313" key="2">
    <source>
        <dbReference type="Proteomes" id="UP000008084"/>
    </source>
</evidence>
<dbReference type="EMBL" id="FR729477">
    <property type="protein sequence ID" value="CBY27038.1"/>
    <property type="molecule type" value="Genomic_DNA"/>
</dbReference>
<organism evidence="1 2">
    <name type="scientific">Yersinia enterocolitica subsp. palearctica serotype O:3 (strain DSM 13030 / CIP 106945 / Y11)</name>
    <dbReference type="NCBI Taxonomy" id="930944"/>
    <lineage>
        <taxon>Bacteria</taxon>
        <taxon>Pseudomonadati</taxon>
        <taxon>Pseudomonadota</taxon>
        <taxon>Gammaproteobacteria</taxon>
        <taxon>Enterobacterales</taxon>
        <taxon>Yersiniaceae</taxon>
        <taxon>Yersinia</taxon>
    </lineage>
</organism>
<dbReference type="HOGENOM" id="CLU_3350573_0_0_6"/>